<evidence type="ECO:0000313" key="8">
    <source>
        <dbReference type="EMBL" id="MBL6082305.1"/>
    </source>
</evidence>
<comment type="caution">
    <text evidence="8">The sequence shown here is derived from an EMBL/GenBank/DDBJ whole genome shotgun (WGS) entry which is preliminary data.</text>
</comment>
<keyword evidence="5 6" id="KW-0472">Membrane</keyword>
<feature type="transmembrane region" description="Helical" evidence="6">
    <location>
        <begin position="167"/>
        <end position="191"/>
    </location>
</feature>
<dbReference type="RefSeq" id="WP_202835514.1">
    <property type="nucleotide sequence ID" value="NZ_JAETWB010000058.1"/>
</dbReference>
<dbReference type="Pfam" id="PF07690">
    <property type="entry name" value="MFS_1"/>
    <property type="match status" value="1"/>
</dbReference>
<protein>
    <submittedName>
        <fullName evidence="8">MFS transporter</fullName>
    </submittedName>
</protein>
<feature type="transmembrane region" description="Helical" evidence="6">
    <location>
        <begin position="304"/>
        <end position="326"/>
    </location>
</feature>
<evidence type="ECO:0000256" key="3">
    <source>
        <dbReference type="ARBA" id="ARBA00022692"/>
    </source>
</evidence>
<evidence type="ECO:0000259" key="7">
    <source>
        <dbReference type="PROSITE" id="PS50850"/>
    </source>
</evidence>
<feature type="transmembrane region" description="Helical" evidence="6">
    <location>
        <begin position="338"/>
        <end position="362"/>
    </location>
</feature>
<dbReference type="PROSITE" id="PS50850">
    <property type="entry name" value="MFS"/>
    <property type="match status" value="1"/>
</dbReference>
<evidence type="ECO:0000256" key="6">
    <source>
        <dbReference type="SAM" id="Phobius"/>
    </source>
</evidence>
<evidence type="ECO:0000256" key="2">
    <source>
        <dbReference type="ARBA" id="ARBA00022475"/>
    </source>
</evidence>
<gene>
    <name evidence="8" type="ORF">JMJ56_30480</name>
</gene>
<comment type="subcellular location">
    <subcellularLocation>
        <location evidence="1">Cell membrane</location>
        <topology evidence="1">Multi-pass membrane protein</topology>
    </subcellularLocation>
</comment>
<dbReference type="Proteomes" id="UP000660885">
    <property type="component" value="Unassembled WGS sequence"/>
</dbReference>
<evidence type="ECO:0000313" key="9">
    <source>
        <dbReference type="Proteomes" id="UP000660885"/>
    </source>
</evidence>
<feature type="transmembrane region" description="Helical" evidence="6">
    <location>
        <begin position="368"/>
        <end position="390"/>
    </location>
</feature>
<evidence type="ECO:0000256" key="4">
    <source>
        <dbReference type="ARBA" id="ARBA00022989"/>
    </source>
</evidence>
<feature type="transmembrane region" description="Helical" evidence="6">
    <location>
        <begin position="212"/>
        <end position="230"/>
    </location>
</feature>
<keyword evidence="3 6" id="KW-0812">Transmembrane</keyword>
<feature type="transmembrane region" description="Helical" evidence="6">
    <location>
        <begin position="250"/>
        <end position="268"/>
    </location>
</feature>
<dbReference type="SUPFAM" id="SSF103473">
    <property type="entry name" value="MFS general substrate transporter"/>
    <property type="match status" value="1"/>
</dbReference>
<dbReference type="Gene3D" id="1.20.1250.20">
    <property type="entry name" value="MFS general substrate transporter like domains"/>
    <property type="match status" value="1"/>
</dbReference>
<dbReference type="EMBL" id="JAETWB010000058">
    <property type="protein sequence ID" value="MBL6082305.1"/>
    <property type="molecule type" value="Genomic_DNA"/>
</dbReference>
<name>A0ABS1UCR3_9PROT</name>
<dbReference type="InterPro" id="IPR020846">
    <property type="entry name" value="MFS_dom"/>
</dbReference>
<keyword evidence="9" id="KW-1185">Reference proteome</keyword>
<feature type="transmembrane region" description="Helical" evidence="6">
    <location>
        <begin position="280"/>
        <end position="298"/>
    </location>
</feature>
<dbReference type="InterPro" id="IPR011701">
    <property type="entry name" value="MFS"/>
</dbReference>
<reference evidence="8 9" key="1">
    <citation type="submission" date="2021-01" db="EMBL/GenBank/DDBJ databases">
        <title>Belnapia mucosa sp. nov. and Belnapia arida sp. nov., isolated from the Tabernas Desert (Almeria, Spain).</title>
        <authorList>
            <person name="Molina-Menor E."/>
            <person name="Vidal-Verdu A."/>
            <person name="Calonge A."/>
            <person name="Satari L."/>
            <person name="Pereto J."/>
            <person name="Porcar M."/>
        </authorList>
    </citation>
    <scope>NUCLEOTIDE SEQUENCE [LARGE SCALE GENOMIC DNA]</scope>
    <source>
        <strain evidence="8 9">T18</strain>
    </source>
</reference>
<evidence type="ECO:0000256" key="1">
    <source>
        <dbReference type="ARBA" id="ARBA00004651"/>
    </source>
</evidence>
<evidence type="ECO:0000256" key="5">
    <source>
        <dbReference type="ARBA" id="ARBA00023136"/>
    </source>
</evidence>
<keyword evidence="4 6" id="KW-1133">Transmembrane helix</keyword>
<keyword evidence="2" id="KW-1003">Cell membrane</keyword>
<dbReference type="PANTHER" id="PTHR23513:SF11">
    <property type="entry name" value="STAPHYLOFERRIN A TRANSPORTER"/>
    <property type="match status" value="1"/>
</dbReference>
<feature type="domain" description="Major facilitator superfamily (MFS) profile" evidence="7">
    <location>
        <begin position="209"/>
        <end position="403"/>
    </location>
</feature>
<dbReference type="InterPro" id="IPR036259">
    <property type="entry name" value="MFS_trans_sf"/>
</dbReference>
<accession>A0ABS1UCR3</accession>
<feature type="transmembrane region" description="Helical" evidence="6">
    <location>
        <begin position="142"/>
        <end position="161"/>
    </location>
</feature>
<feature type="transmembrane region" description="Helical" evidence="6">
    <location>
        <begin position="41"/>
        <end position="60"/>
    </location>
</feature>
<dbReference type="PANTHER" id="PTHR23513">
    <property type="entry name" value="INTEGRAL MEMBRANE EFFLUX PROTEIN-RELATED"/>
    <property type="match status" value="1"/>
</dbReference>
<sequence length="403" mass="39765">MISALPLAASILTSGLSVATSGLVAMAVSWSIISSGADVTWAGVASFAIQLPVAAGLALGGLLSDRLGPRRVLLGSDALMFLAVAAAALAASGALGAAWVVALLSLGNFLGASGNVAQDSRVPEMARLAGLPLERANGLRDVAFNVGTAAGPALGVALVAAGGLPLALWGVSAALGVVLLLDAAFFPRFAARRRAGEEAKVIAGFAGFTADRVLLSVVVLGIGLIAVFASLDEIVAPSLAVAGGLRDSQLTLFLALNGAAALVSGLAYTAMGHRLRPHPVLVGGVSSAAAGFLALAALPPAAAFVAAPLLIGLGVGPLSPLVMTTLQRRVPAAHRGAVLGAFMASILFVQPFAALGAAPLVSAVGVGWVTWGLALLAAGAVIAAVTLPALRELDQTVPKAAPR</sequence>
<organism evidence="8 9">
    <name type="scientific">Belnapia arida</name>
    <dbReference type="NCBI Taxonomy" id="2804533"/>
    <lineage>
        <taxon>Bacteria</taxon>
        <taxon>Pseudomonadati</taxon>
        <taxon>Pseudomonadota</taxon>
        <taxon>Alphaproteobacteria</taxon>
        <taxon>Acetobacterales</taxon>
        <taxon>Roseomonadaceae</taxon>
        <taxon>Belnapia</taxon>
    </lineage>
</organism>
<proteinExistence type="predicted"/>